<protein>
    <recommendedName>
        <fullName evidence="1">Metallo-beta-lactamase domain-containing protein</fullName>
    </recommendedName>
</protein>
<dbReference type="InterPro" id="IPR001279">
    <property type="entry name" value="Metallo-B-lactamas"/>
</dbReference>
<dbReference type="RefSeq" id="WP_033673003.1">
    <property type="nucleotide sequence ID" value="NZ_JOTM01000002.1"/>
</dbReference>
<evidence type="ECO:0000259" key="1">
    <source>
        <dbReference type="Pfam" id="PF00753"/>
    </source>
</evidence>
<dbReference type="OrthoDB" id="367237at2"/>
<evidence type="ECO:0000313" key="2">
    <source>
        <dbReference type="EMBL" id="KEK25201.1"/>
    </source>
</evidence>
<dbReference type="AlphaFoldDB" id="A0A073KFA0"/>
<reference evidence="2 3" key="1">
    <citation type="submission" date="2014-06" db="EMBL/GenBank/DDBJ databases">
        <title>Draft genome sequence of Bacillus gaemokensis JCM 15801 (MCCC 1A00707).</title>
        <authorList>
            <person name="Lai Q."/>
            <person name="Liu Y."/>
            <person name="Shao Z."/>
        </authorList>
    </citation>
    <scope>NUCLEOTIDE SEQUENCE [LARGE SCALE GENOMIC DNA]</scope>
    <source>
        <strain evidence="2 3">JCM 15801</strain>
    </source>
</reference>
<dbReference type="EMBL" id="JOTM01000002">
    <property type="protein sequence ID" value="KEK25201.1"/>
    <property type="molecule type" value="Genomic_DNA"/>
</dbReference>
<proteinExistence type="predicted"/>
<comment type="caution">
    <text evidence="2">The sequence shown here is derived from an EMBL/GenBank/DDBJ whole genome shotgun (WGS) entry which is preliminary data.</text>
</comment>
<evidence type="ECO:0000313" key="3">
    <source>
        <dbReference type="Proteomes" id="UP000027778"/>
    </source>
</evidence>
<dbReference type="Pfam" id="PF00753">
    <property type="entry name" value="Lactamase_B"/>
    <property type="match status" value="1"/>
</dbReference>
<sequence>MIEQLSLGFSNIFLIRGDKTIIVDTGRTENENRILRALKERNISPTDFSLILLTHGHFMFLNKKTAMIAVFLTLIIP</sequence>
<accession>A0A073KFA0</accession>
<organism evidence="2 3">
    <name type="scientific">Bacillus gaemokensis</name>
    <dbReference type="NCBI Taxonomy" id="574375"/>
    <lineage>
        <taxon>Bacteria</taxon>
        <taxon>Bacillati</taxon>
        <taxon>Bacillota</taxon>
        <taxon>Bacilli</taxon>
        <taxon>Bacillales</taxon>
        <taxon>Bacillaceae</taxon>
        <taxon>Bacillus</taxon>
        <taxon>Bacillus cereus group</taxon>
    </lineage>
</organism>
<dbReference type="eggNOG" id="COG0491">
    <property type="taxonomic scope" value="Bacteria"/>
</dbReference>
<name>A0A073KFA0_9BACI</name>
<dbReference type="STRING" id="574375.AZF08_08095"/>
<dbReference type="Gene3D" id="3.60.15.10">
    <property type="entry name" value="Ribonuclease Z/Hydroxyacylglutathione hydrolase-like"/>
    <property type="match status" value="1"/>
</dbReference>
<dbReference type="SUPFAM" id="SSF56281">
    <property type="entry name" value="Metallo-hydrolase/oxidoreductase"/>
    <property type="match status" value="1"/>
</dbReference>
<keyword evidence="3" id="KW-1185">Reference proteome</keyword>
<dbReference type="InterPro" id="IPR036866">
    <property type="entry name" value="RibonucZ/Hydroxyglut_hydro"/>
</dbReference>
<gene>
    <name evidence="2" type="ORF">BAGA_11235</name>
</gene>
<feature type="domain" description="Metallo-beta-lactamase" evidence="1">
    <location>
        <begin position="7"/>
        <end position="58"/>
    </location>
</feature>
<dbReference type="Proteomes" id="UP000027778">
    <property type="component" value="Unassembled WGS sequence"/>
</dbReference>